<dbReference type="Pfam" id="PF14111">
    <property type="entry name" value="DUF4283"/>
    <property type="match status" value="1"/>
</dbReference>
<proteinExistence type="predicted"/>
<dbReference type="PANTHER" id="PTHR31286">
    <property type="entry name" value="GLYCINE-RICH CELL WALL STRUCTURAL PROTEIN 1.8-LIKE"/>
    <property type="match status" value="1"/>
</dbReference>
<dbReference type="AlphaFoldDB" id="A0A2P5YEI7"/>
<gene>
    <name evidence="3" type="ORF">GOBAR_AA06582</name>
</gene>
<sequence length="552" mass="61828">MDLDRILIVRLRKYGSKVESEKKTLRCLDVDEDLEFLEGDIHRSVVNGIPSIDFSERIQNILVKEMELTVILKLLGRNIGYEALNNRISSLWNTAKPFHLMDIENGYFLAKFQSFDDYTKVLAQGPWMVYGQYLTVQPWTKEFCPSQPYPSLVLAWIRLPGLPGYLYKKKIIKVIGNTIGKVVHLDFNTDSRTRGRFARIAAYINLDRPLVAQVLTARVDPVAVEKRDDTATYGPWMVVERKSRRNSRNNGSIRTENKEEGKSGSRFGALAVMEGESDLGKEKDKGDKGIGADFQVKLKAIDFGKKQKLNFRDNGKNNRSSRMGGIILDNGLSNAIIADPDINRPVVGSTQRAADSNIDKRADDPKLPSVIQTSNPVNSSCQDLGFTHSDPGSSSKQLFISEFNYSDRVDFNNLQNSNFNNMPVNFSCINPMFVDQGENNIEDVNTAFKTVVSVPEFTEVQIVNATEGLNSTKHTAVSIKEKKLADNSNTGKVSLQNFEVSKIRTTQKLTGGKDGGFRATRKINKVSYGKGNFFKIKNPSKIPLRDSMTKLA</sequence>
<name>A0A2P5YEI7_GOSBA</name>
<dbReference type="Proteomes" id="UP000239757">
    <property type="component" value="Unassembled WGS sequence"/>
</dbReference>
<evidence type="ECO:0000313" key="3">
    <source>
        <dbReference type="EMBL" id="PPS13995.1"/>
    </source>
</evidence>
<evidence type="ECO:0000313" key="4">
    <source>
        <dbReference type="Proteomes" id="UP000239757"/>
    </source>
</evidence>
<dbReference type="OrthoDB" id="1750606at2759"/>
<dbReference type="EMBL" id="KZ663294">
    <property type="protein sequence ID" value="PPS13995.1"/>
    <property type="molecule type" value="Genomic_DNA"/>
</dbReference>
<reference evidence="3 4" key="1">
    <citation type="submission" date="2015-01" db="EMBL/GenBank/DDBJ databases">
        <title>Genome of allotetraploid Gossypium barbadense reveals genomic plasticity and fiber elongation in cotton evolution.</title>
        <authorList>
            <person name="Chen X."/>
            <person name="Liu X."/>
            <person name="Zhao B."/>
            <person name="Zheng H."/>
            <person name="Hu Y."/>
            <person name="Lu G."/>
            <person name="Yang C."/>
            <person name="Chen J."/>
            <person name="Shan C."/>
            <person name="Zhang L."/>
            <person name="Zhou Y."/>
            <person name="Wang L."/>
            <person name="Guo W."/>
            <person name="Bai Y."/>
            <person name="Ruan J."/>
            <person name="Shangguan X."/>
            <person name="Mao Y."/>
            <person name="Jiang J."/>
            <person name="Zhu Y."/>
            <person name="Lei J."/>
            <person name="Kang H."/>
            <person name="Chen S."/>
            <person name="He X."/>
            <person name="Wang R."/>
            <person name="Wang Y."/>
            <person name="Chen J."/>
            <person name="Wang L."/>
            <person name="Yu S."/>
            <person name="Wang B."/>
            <person name="Wei J."/>
            <person name="Song S."/>
            <person name="Lu X."/>
            <person name="Gao Z."/>
            <person name="Gu W."/>
            <person name="Deng X."/>
            <person name="Ma D."/>
            <person name="Wang S."/>
            <person name="Liang W."/>
            <person name="Fang L."/>
            <person name="Cai C."/>
            <person name="Zhu X."/>
            <person name="Zhou B."/>
            <person name="Zhang Y."/>
            <person name="Chen Z."/>
            <person name="Xu S."/>
            <person name="Zhu R."/>
            <person name="Wang S."/>
            <person name="Zhang T."/>
            <person name="Zhao G."/>
        </authorList>
    </citation>
    <scope>NUCLEOTIDE SEQUENCE [LARGE SCALE GENOMIC DNA]</scope>
    <source>
        <strain evidence="4">cv. Xinhai21</strain>
        <tissue evidence="3">Leaf</tissue>
    </source>
</reference>
<feature type="region of interest" description="Disordered" evidence="1">
    <location>
        <begin position="243"/>
        <end position="266"/>
    </location>
</feature>
<feature type="domain" description="DUF4283" evidence="2">
    <location>
        <begin position="65"/>
        <end position="146"/>
    </location>
</feature>
<protein>
    <recommendedName>
        <fullName evidence="2">DUF4283 domain-containing protein</fullName>
    </recommendedName>
</protein>
<dbReference type="InterPro" id="IPR025558">
    <property type="entry name" value="DUF4283"/>
</dbReference>
<dbReference type="PANTHER" id="PTHR31286:SF173">
    <property type="entry name" value="DUF4283 DOMAIN-CONTAINING PROTEIN"/>
    <property type="match status" value="1"/>
</dbReference>
<evidence type="ECO:0000256" key="1">
    <source>
        <dbReference type="SAM" id="MobiDB-lite"/>
    </source>
</evidence>
<dbReference type="InterPro" id="IPR040256">
    <property type="entry name" value="At4g02000-like"/>
</dbReference>
<organism evidence="3 4">
    <name type="scientific">Gossypium barbadense</name>
    <name type="common">Sea Island cotton</name>
    <name type="synonym">Hibiscus barbadensis</name>
    <dbReference type="NCBI Taxonomy" id="3634"/>
    <lineage>
        <taxon>Eukaryota</taxon>
        <taxon>Viridiplantae</taxon>
        <taxon>Streptophyta</taxon>
        <taxon>Embryophyta</taxon>
        <taxon>Tracheophyta</taxon>
        <taxon>Spermatophyta</taxon>
        <taxon>Magnoliopsida</taxon>
        <taxon>eudicotyledons</taxon>
        <taxon>Gunneridae</taxon>
        <taxon>Pentapetalae</taxon>
        <taxon>rosids</taxon>
        <taxon>malvids</taxon>
        <taxon>Malvales</taxon>
        <taxon>Malvaceae</taxon>
        <taxon>Malvoideae</taxon>
        <taxon>Gossypium</taxon>
    </lineage>
</organism>
<evidence type="ECO:0000259" key="2">
    <source>
        <dbReference type="Pfam" id="PF14111"/>
    </source>
</evidence>
<feature type="compositionally biased region" description="Basic and acidic residues" evidence="1">
    <location>
        <begin position="357"/>
        <end position="366"/>
    </location>
</feature>
<feature type="region of interest" description="Disordered" evidence="1">
    <location>
        <begin position="348"/>
        <end position="369"/>
    </location>
</feature>
<accession>A0A2P5YEI7</accession>